<dbReference type="Gene3D" id="3.30.420.40">
    <property type="match status" value="2"/>
</dbReference>
<dbReference type="SUPFAM" id="SSF53067">
    <property type="entry name" value="Actin-like ATPase domain"/>
    <property type="match status" value="1"/>
</dbReference>
<evidence type="ECO:0000256" key="3">
    <source>
        <dbReference type="ARBA" id="ARBA00023004"/>
    </source>
</evidence>
<dbReference type="CDD" id="cd24036">
    <property type="entry name" value="ASKHA_NBD_BcrAD_BadFG_HgdC_HadI"/>
    <property type="match status" value="1"/>
</dbReference>
<protein>
    <recommendedName>
        <fullName evidence="5">ATPase BadF/BadG/BcrA/BcrD type domain-containing protein</fullName>
    </recommendedName>
</protein>
<dbReference type="GO" id="GO:0046872">
    <property type="term" value="F:metal ion binding"/>
    <property type="evidence" value="ECO:0007669"/>
    <property type="project" value="UniProtKB-KW"/>
</dbReference>
<reference evidence="6" key="1">
    <citation type="submission" date="2020-10" db="EMBL/GenBank/DDBJ databases">
        <authorList>
            <person name="Gilroy R."/>
        </authorList>
    </citation>
    <scope>NUCLEOTIDE SEQUENCE</scope>
    <source>
        <strain evidence="6">E3-2379</strain>
    </source>
</reference>
<gene>
    <name evidence="6" type="ORF">IAC13_05685</name>
</gene>
<dbReference type="PANTHER" id="PTHR32329:SF2">
    <property type="entry name" value="BIFUNCTIONAL PROTEIN [INCLUDES 2-HYDROXYACYL-COA DEHYDRATASE (N-TER) AND ITS ACTIVATOR DOMAIN (C_TERM)"/>
    <property type="match status" value="1"/>
</dbReference>
<name>A0A9D9I1N0_9FIRM</name>
<evidence type="ECO:0000313" key="6">
    <source>
        <dbReference type="EMBL" id="MBO8463406.1"/>
    </source>
</evidence>
<sequence length="256" mass="27939">MLTLGIDSGSTTTKAVLFDGTSIVRKEMVKTSANPKESMYFLYKTLMSKEVVYVVTTGYGRDLLEEANKTVTEITCHARGASFLEPNIGAIIDIGGQDSKVIVLDRDQNVVDFLMNDKCAAGTGRFVEVMSRNLGKEIKELNEFVKGRNPIAISSMCTVFAESEIVSLLAKGENAGDIALGIIHSICKRTAVFAQKLPLEGHIFFSGGLSRIPIFYEVLGEYLNEPIKTSIDAQYAGAIGAAIIGWQKAMRIKKNR</sequence>
<feature type="domain" description="ATPase BadF/BadG/BcrA/BcrD type" evidence="5">
    <location>
        <begin position="4"/>
        <end position="245"/>
    </location>
</feature>
<keyword evidence="3" id="KW-0408">Iron</keyword>
<evidence type="ECO:0000256" key="1">
    <source>
        <dbReference type="ARBA" id="ARBA00001966"/>
    </source>
</evidence>
<dbReference type="InterPro" id="IPR002731">
    <property type="entry name" value="ATPase_BadF"/>
</dbReference>
<comment type="cofactor">
    <cofactor evidence="1">
        <name>[4Fe-4S] cluster</name>
        <dbReference type="ChEBI" id="CHEBI:49883"/>
    </cofactor>
</comment>
<dbReference type="AlphaFoldDB" id="A0A9D9I1N0"/>
<evidence type="ECO:0000256" key="2">
    <source>
        <dbReference type="ARBA" id="ARBA00022723"/>
    </source>
</evidence>
<dbReference type="GO" id="GO:0051536">
    <property type="term" value="F:iron-sulfur cluster binding"/>
    <property type="evidence" value="ECO:0007669"/>
    <property type="project" value="UniProtKB-KW"/>
</dbReference>
<dbReference type="NCBIfam" id="TIGR00241">
    <property type="entry name" value="CoA_E_activ"/>
    <property type="match status" value="1"/>
</dbReference>
<keyword evidence="2" id="KW-0479">Metal-binding</keyword>
<evidence type="ECO:0000256" key="4">
    <source>
        <dbReference type="ARBA" id="ARBA00023014"/>
    </source>
</evidence>
<proteinExistence type="predicted"/>
<dbReference type="InterPro" id="IPR043129">
    <property type="entry name" value="ATPase_NBD"/>
</dbReference>
<dbReference type="EMBL" id="JADIML010000155">
    <property type="protein sequence ID" value="MBO8463406.1"/>
    <property type="molecule type" value="Genomic_DNA"/>
</dbReference>
<comment type="caution">
    <text evidence="6">The sequence shown here is derived from an EMBL/GenBank/DDBJ whole genome shotgun (WGS) entry which is preliminary data.</text>
</comment>
<dbReference type="Pfam" id="PF01869">
    <property type="entry name" value="BcrAD_BadFG"/>
    <property type="match status" value="1"/>
</dbReference>
<evidence type="ECO:0000259" key="5">
    <source>
        <dbReference type="Pfam" id="PF01869"/>
    </source>
</evidence>
<dbReference type="InterPro" id="IPR008275">
    <property type="entry name" value="CoA_E_activase_dom"/>
</dbReference>
<dbReference type="PANTHER" id="PTHR32329">
    <property type="entry name" value="BIFUNCTIONAL PROTEIN [INCLUDES 2-HYDROXYACYL-COA DEHYDRATASE (N-TER) AND ITS ACTIVATOR DOMAIN (C_TERM)-RELATED"/>
    <property type="match status" value="1"/>
</dbReference>
<dbReference type="Proteomes" id="UP000823618">
    <property type="component" value="Unassembled WGS sequence"/>
</dbReference>
<evidence type="ECO:0000313" key="7">
    <source>
        <dbReference type="Proteomes" id="UP000823618"/>
    </source>
</evidence>
<dbReference type="InterPro" id="IPR051805">
    <property type="entry name" value="Dehydratase_Activator_Redct"/>
</dbReference>
<reference evidence="6" key="2">
    <citation type="journal article" date="2021" name="PeerJ">
        <title>Extensive microbial diversity within the chicken gut microbiome revealed by metagenomics and culture.</title>
        <authorList>
            <person name="Gilroy R."/>
            <person name="Ravi A."/>
            <person name="Getino M."/>
            <person name="Pursley I."/>
            <person name="Horton D.L."/>
            <person name="Alikhan N.F."/>
            <person name="Baker D."/>
            <person name="Gharbi K."/>
            <person name="Hall N."/>
            <person name="Watson M."/>
            <person name="Adriaenssens E.M."/>
            <person name="Foster-Nyarko E."/>
            <person name="Jarju S."/>
            <person name="Secka A."/>
            <person name="Antonio M."/>
            <person name="Oren A."/>
            <person name="Chaudhuri R.R."/>
            <person name="La Ragione R."/>
            <person name="Hildebrand F."/>
            <person name="Pallen M.J."/>
        </authorList>
    </citation>
    <scope>NUCLEOTIDE SEQUENCE</scope>
    <source>
        <strain evidence="6">E3-2379</strain>
    </source>
</reference>
<organism evidence="6 7">
    <name type="scientific">Candidatus Scybalomonas excrementavium</name>
    <dbReference type="NCBI Taxonomy" id="2840943"/>
    <lineage>
        <taxon>Bacteria</taxon>
        <taxon>Bacillati</taxon>
        <taxon>Bacillota</taxon>
        <taxon>Clostridia</taxon>
        <taxon>Lachnospirales</taxon>
        <taxon>Lachnospiraceae</taxon>
        <taxon>Lachnospiraceae incertae sedis</taxon>
        <taxon>Candidatus Scybalomonas</taxon>
    </lineage>
</organism>
<accession>A0A9D9I1N0</accession>
<keyword evidence="4" id="KW-0411">Iron-sulfur</keyword>